<feature type="transmembrane region" description="Helical" evidence="1">
    <location>
        <begin position="84"/>
        <end position="107"/>
    </location>
</feature>
<evidence type="ECO:0000313" key="2">
    <source>
        <dbReference type="EMBL" id="MBP2397869.1"/>
    </source>
</evidence>
<protein>
    <submittedName>
        <fullName evidence="2">Peptidoglycan/LPS O-acetylase OafA/YrhL</fullName>
    </submittedName>
</protein>
<evidence type="ECO:0000256" key="1">
    <source>
        <dbReference type="SAM" id="Phobius"/>
    </source>
</evidence>
<sequence length="160" mass="16646">MNRLRLMHPSELLFPLLARGTSAGLAVASLCIAVLTLIENDGYAVISILYGVPFGALYGLLVAGGVYAVLAFRHRRRPDGVMQRLVPTAAAAAAVLCLPAGILVAGLVGWEGAGFLLPAAAFVALGAAVAAWRTQSALRATEQRLNAGRPEPFPSRTARG</sequence>
<feature type="transmembrane region" description="Helical" evidence="1">
    <location>
        <begin position="44"/>
        <end position="72"/>
    </location>
</feature>
<keyword evidence="3" id="KW-1185">Reference proteome</keyword>
<accession>A0ABS4XMY1</accession>
<dbReference type="RefSeq" id="WP_188947982.1">
    <property type="nucleotide sequence ID" value="NZ_BMPH01000005.1"/>
</dbReference>
<comment type="caution">
    <text evidence="2">The sequence shown here is derived from an EMBL/GenBank/DDBJ whole genome shotgun (WGS) entry which is preliminary data.</text>
</comment>
<keyword evidence="1" id="KW-1133">Transmembrane helix</keyword>
<keyword evidence="1" id="KW-0472">Membrane</keyword>
<feature type="transmembrane region" description="Helical" evidence="1">
    <location>
        <begin position="12"/>
        <end position="38"/>
    </location>
</feature>
<dbReference type="EMBL" id="JAGIOJ010000001">
    <property type="protein sequence ID" value="MBP2397869.1"/>
    <property type="molecule type" value="Genomic_DNA"/>
</dbReference>
<name>A0ABS4XMY1_GLUPR</name>
<reference evidence="2 3" key="1">
    <citation type="submission" date="2021-03" db="EMBL/GenBank/DDBJ databases">
        <title>Sequencing the genomes of 1000 actinobacteria strains.</title>
        <authorList>
            <person name="Klenk H.-P."/>
        </authorList>
    </citation>
    <scope>NUCLEOTIDE SEQUENCE [LARGE SCALE GENOMIC DNA]</scope>
    <source>
        <strain evidence="2 3">DSM 20168</strain>
    </source>
</reference>
<evidence type="ECO:0000313" key="3">
    <source>
        <dbReference type="Proteomes" id="UP001195422"/>
    </source>
</evidence>
<organism evidence="2 3">
    <name type="scientific">Glutamicibacter protophormiae</name>
    <name type="common">Brevibacterium protophormiae</name>
    <dbReference type="NCBI Taxonomy" id="37930"/>
    <lineage>
        <taxon>Bacteria</taxon>
        <taxon>Bacillati</taxon>
        <taxon>Actinomycetota</taxon>
        <taxon>Actinomycetes</taxon>
        <taxon>Micrococcales</taxon>
        <taxon>Micrococcaceae</taxon>
        <taxon>Glutamicibacter</taxon>
    </lineage>
</organism>
<proteinExistence type="predicted"/>
<gene>
    <name evidence="2" type="ORF">JOF39_000950</name>
</gene>
<feature type="transmembrane region" description="Helical" evidence="1">
    <location>
        <begin position="113"/>
        <end position="132"/>
    </location>
</feature>
<dbReference type="Proteomes" id="UP001195422">
    <property type="component" value="Unassembled WGS sequence"/>
</dbReference>
<keyword evidence="1" id="KW-0812">Transmembrane</keyword>